<feature type="domain" description="HAMP" evidence="16">
    <location>
        <begin position="201"/>
        <end position="253"/>
    </location>
</feature>
<evidence type="ECO:0000256" key="1">
    <source>
        <dbReference type="ARBA" id="ARBA00000085"/>
    </source>
</evidence>
<keyword evidence="11 14" id="KW-1133">Transmembrane helix</keyword>
<keyword evidence="8" id="KW-0547">Nucleotide-binding</keyword>
<keyword evidence="18" id="KW-1185">Reference proteome</keyword>
<keyword evidence="7 14" id="KW-0812">Transmembrane</keyword>
<dbReference type="Gene3D" id="3.30.565.10">
    <property type="entry name" value="Histidine kinase-like ATPase, C-terminal domain"/>
    <property type="match status" value="1"/>
</dbReference>
<evidence type="ECO:0000259" key="16">
    <source>
        <dbReference type="PROSITE" id="PS50885"/>
    </source>
</evidence>
<dbReference type="SUPFAM" id="SSF47384">
    <property type="entry name" value="Homodimeric domain of signal transducing histidine kinase"/>
    <property type="match status" value="1"/>
</dbReference>
<dbReference type="SUPFAM" id="SSF158472">
    <property type="entry name" value="HAMP domain-like"/>
    <property type="match status" value="1"/>
</dbReference>
<dbReference type="CDD" id="cd00082">
    <property type="entry name" value="HisKA"/>
    <property type="match status" value="1"/>
</dbReference>
<evidence type="ECO:0000259" key="15">
    <source>
        <dbReference type="PROSITE" id="PS50109"/>
    </source>
</evidence>
<name>A0A3D9Q396_9BACL</name>
<comment type="catalytic activity">
    <reaction evidence="1">
        <text>ATP + protein L-histidine = ADP + protein N-phospho-L-histidine.</text>
        <dbReference type="EC" id="2.7.13.3"/>
    </reaction>
</comment>
<evidence type="ECO:0000256" key="2">
    <source>
        <dbReference type="ARBA" id="ARBA00004651"/>
    </source>
</evidence>
<dbReference type="SMART" id="SM00388">
    <property type="entry name" value="HisKA"/>
    <property type="match status" value="1"/>
</dbReference>
<dbReference type="Proteomes" id="UP000256304">
    <property type="component" value="Unassembled WGS sequence"/>
</dbReference>
<comment type="subcellular location">
    <subcellularLocation>
        <location evidence="2">Cell membrane</location>
        <topology evidence="2">Multi-pass membrane protein</topology>
    </subcellularLocation>
</comment>
<dbReference type="Pfam" id="PF02518">
    <property type="entry name" value="HATPase_c"/>
    <property type="match status" value="1"/>
</dbReference>
<dbReference type="PANTHER" id="PTHR45528">
    <property type="entry name" value="SENSOR HISTIDINE KINASE CPXA"/>
    <property type="match status" value="1"/>
</dbReference>
<dbReference type="OrthoDB" id="335833at2"/>
<dbReference type="GO" id="GO:0005524">
    <property type="term" value="F:ATP binding"/>
    <property type="evidence" value="ECO:0007669"/>
    <property type="project" value="UniProtKB-KW"/>
</dbReference>
<dbReference type="PRINTS" id="PR00344">
    <property type="entry name" value="BCTRLSENSOR"/>
</dbReference>
<dbReference type="EC" id="2.7.13.3" evidence="3"/>
<evidence type="ECO:0000313" key="17">
    <source>
        <dbReference type="EMBL" id="REE55384.1"/>
    </source>
</evidence>
<evidence type="ECO:0000256" key="10">
    <source>
        <dbReference type="ARBA" id="ARBA00022840"/>
    </source>
</evidence>
<dbReference type="InterPro" id="IPR003594">
    <property type="entry name" value="HATPase_dom"/>
</dbReference>
<evidence type="ECO:0000256" key="4">
    <source>
        <dbReference type="ARBA" id="ARBA00022475"/>
    </source>
</evidence>
<keyword evidence="5" id="KW-0597">Phosphoprotein</keyword>
<dbReference type="Gene3D" id="6.10.340.10">
    <property type="match status" value="1"/>
</dbReference>
<dbReference type="SMART" id="SM00304">
    <property type="entry name" value="HAMP"/>
    <property type="match status" value="1"/>
</dbReference>
<keyword evidence="10" id="KW-0067">ATP-binding</keyword>
<dbReference type="InterPro" id="IPR036890">
    <property type="entry name" value="HATPase_C_sf"/>
</dbReference>
<dbReference type="PROSITE" id="PS50885">
    <property type="entry name" value="HAMP"/>
    <property type="match status" value="1"/>
</dbReference>
<proteinExistence type="predicted"/>
<keyword evidence="6" id="KW-0808">Transferase</keyword>
<evidence type="ECO:0000313" key="18">
    <source>
        <dbReference type="Proteomes" id="UP000256304"/>
    </source>
</evidence>
<dbReference type="InterPro" id="IPR050398">
    <property type="entry name" value="HssS/ArlS-like"/>
</dbReference>
<evidence type="ECO:0000256" key="5">
    <source>
        <dbReference type="ARBA" id="ARBA00022553"/>
    </source>
</evidence>
<gene>
    <name evidence="17" type="ORF">A8990_17124</name>
</gene>
<dbReference type="InterPro" id="IPR003661">
    <property type="entry name" value="HisK_dim/P_dom"/>
</dbReference>
<evidence type="ECO:0000256" key="14">
    <source>
        <dbReference type="SAM" id="Phobius"/>
    </source>
</evidence>
<dbReference type="FunFam" id="3.30.565.10:FF:000006">
    <property type="entry name" value="Sensor histidine kinase WalK"/>
    <property type="match status" value="1"/>
</dbReference>
<feature type="transmembrane region" description="Helical" evidence="14">
    <location>
        <begin position="169"/>
        <end position="195"/>
    </location>
</feature>
<evidence type="ECO:0000256" key="9">
    <source>
        <dbReference type="ARBA" id="ARBA00022777"/>
    </source>
</evidence>
<keyword evidence="4" id="KW-1003">Cell membrane</keyword>
<dbReference type="PROSITE" id="PS50109">
    <property type="entry name" value="HIS_KIN"/>
    <property type="match status" value="1"/>
</dbReference>
<evidence type="ECO:0000256" key="7">
    <source>
        <dbReference type="ARBA" id="ARBA00022692"/>
    </source>
</evidence>
<keyword evidence="9 17" id="KW-0418">Kinase</keyword>
<sequence length="493" mass="56267">MSIRVKLLLSYAAMLIIPLVLILLITTLLVVSLKGDFPSIRSAYESTENMFDPDEVEHIAKEIKRSIQREPELLKNQTYLTEMTTELRKNEAGLIVRQNGTIIFRSDIIKETPELMQDLPLFQAPDSVTHDHVRKIGSMDYDYWQFDLQVIGDGNEKNTVFVITKVNPIVYWIIQYFPSMFIALLIILIGTHLLLTTYMSKNIIKPLQALRKAAREIEEGRLDFQLDVARKDEIGQLGTAFEEMRSRLQQSLEVQKQYEANRKELIASISHDLRTPLTAIRGYVDGIMDGVADTPEKTHKYMRTIALKADELDHLIHELFLYSKLDLNRQPFHFETIPLQPFLQDWSEELQFELEKKGIVLQTDLRLTSDVVAIMDRDHFRRVLNNLIQNSERYMDKPIPRIRIDAYLKADFAVLELTDNGTGIEPGALQYIFERFYRVDESRNANTGGSGLGLAIAKQIMEGHGGTIGARSKLSEGTTIILTIPITQGSASA</sequence>
<dbReference type="EMBL" id="QTTN01000071">
    <property type="protein sequence ID" value="REE55384.1"/>
    <property type="molecule type" value="Genomic_DNA"/>
</dbReference>
<protein>
    <recommendedName>
        <fullName evidence="3">histidine kinase</fullName>
        <ecNumber evidence="3">2.7.13.3</ecNumber>
    </recommendedName>
</protein>
<evidence type="ECO:0000256" key="11">
    <source>
        <dbReference type="ARBA" id="ARBA00022989"/>
    </source>
</evidence>
<dbReference type="CDD" id="cd00075">
    <property type="entry name" value="HATPase"/>
    <property type="match status" value="1"/>
</dbReference>
<dbReference type="InterPro" id="IPR005467">
    <property type="entry name" value="His_kinase_dom"/>
</dbReference>
<dbReference type="SUPFAM" id="SSF55874">
    <property type="entry name" value="ATPase domain of HSP90 chaperone/DNA topoisomerase II/histidine kinase"/>
    <property type="match status" value="1"/>
</dbReference>
<dbReference type="PANTHER" id="PTHR45528:SF1">
    <property type="entry name" value="SENSOR HISTIDINE KINASE CPXA"/>
    <property type="match status" value="1"/>
</dbReference>
<feature type="domain" description="Histidine kinase" evidence="15">
    <location>
        <begin position="268"/>
        <end position="488"/>
    </location>
</feature>
<keyword evidence="13 14" id="KW-0472">Membrane</keyword>
<comment type="caution">
    <text evidence="17">The sequence shown here is derived from an EMBL/GenBank/DDBJ whole genome shotgun (WGS) entry which is preliminary data.</text>
</comment>
<dbReference type="RefSeq" id="WP_116192817.1">
    <property type="nucleotide sequence ID" value="NZ_QTTN01000071.1"/>
</dbReference>
<dbReference type="InterPro" id="IPR003660">
    <property type="entry name" value="HAMP_dom"/>
</dbReference>
<evidence type="ECO:0000256" key="3">
    <source>
        <dbReference type="ARBA" id="ARBA00012438"/>
    </source>
</evidence>
<dbReference type="AlphaFoldDB" id="A0A3D9Q396"/>
<feature type="transmembrane region" description="Helical" evidence="14">
    <location>
        <begin position="7"/>
        <end position="31"/>
    </location>
</feature>
<dbReference type="Pfam" id="PF00672">
    <property type="entry name" value="HAMP"/>
    <property type="match status" value="1"/>
</dbReference>
<dbReference type="GO" id="GO:0000155">
    <property type="term" value="F:phosphorelay sensor kinase activity"/>
    <property type="evidence" value="ECO:0007669"/>
    <property type="project" value="InterPro"/>
</dbReference>
<reference evidence="17 18" key="1">
    <citation type="submission" date="2018-08" db="EMBL/GenBank/DDBJ databases">
        <title>Genomic Encyclopedia of Type Strains, Phase III (KMG-III): the genomes of soil and plant-associated and newly described type strains.</title>
        <authorList>
            <person name="Whitman W."/>
        </authorList>
    </citation>
    <scope>NUCLEOTIDE SEQUENCE [LARGE SCALE GENOMIC DNA]</scope>
    <source>
        <strain evidence="17 18">CGMCC 1.10966</strain>
    </source>
</reference>
<evidence type="ECO:0000256" key="6">
    <source>
        <dbReference type="ARBA" id="ARBA00022679"/>
    </source>
</evidence>
<organism evidence="17 18">
    <name type="scientific">Paenibacillus taihuensis</name>
    <dbReference type="NCBI Taxonomy" id="1156355"/>
    <lineage>
        <taxon>Bacteria</taxon>
        <taxon>Bacillati</taxon>
        <taxon>Bacillota</taxon>
        <taxon>Bacilli</taxon>
        <taxon>Bacillales</taxon>
        <taxon>Paenibacillaceae</taxon>
        <taxon>Paenibacillus</taxon>
    </lineage>
</organism>
<evidence type="ECO:0000256" key="12">
    <source>
        <dbReference type="ARBA" id="ARBA00023012"/>
    </source>
</evidence>
<dbReference type="SMART" id="SM00387">
    <property type="entry name" value="HATPase_c"/>
    <property type="match status" value="1"/>
</dbReference>
<dbReference type="InterPro" id="IPR004358">
    <property type="entry name" value="Sig_transdc_His_kin-like_C"/>
</dbReference>
<dbReference type="CDD" id="cd06225">
    <property type="entry name" value="HAMP"/>
    <property type="match status" value="1"/>
</dbReference>
<dbReference type="Gene3D" id="1.10.287.130">
    <property type="match status" value="1"/>
</dbReference>
<evidence type="ECO:0000256" key="13">
    <source>
        <dbReference type="ARBA" id="ARBA00023136"/>
    </source>
</evidence>
<accession>A0A3D9Q396</accession>
<keyword evidence="12" id="KW-0902">Two-component regulatory system</keyword>
<dbReference type="GO" id="GO:0005886">
    <property type="term" value="C:plasma membrane"/>
    <property type="evidence" value="ECO:0007669"/>
    <property type="project" value="UniProtKB-SubCell"/>
</dbReference>
<dbReference type="InterPro" id="IPR036097">
    <property type="entry name" value="HisK_dim/P_sf"/>
</dbReference>
<dbReference type="Pfam" id="PF00512">
    <property type="entry name" value="HisKA"/>
    <property type="match status" value="1"/>
</dbReference>
<evidence type="ECO:0000256" key="8">
    <source>
        <dbReference type="ARBA" id="ARBA00022741"/>
    </source>
</evidence>